<evidence type="ECO:0000256" key="2">
    <source>
        <dbReference type="ARBA" id="ARBA00022475"/>
    </source>
</evidence>
<keyword evidence="2" id="KW-1003">Cell membrane</keyword>
<evidence type="ECO:0000313" key="10">
    <source>
        <dbReference type="Proteomes" id="UP000322876"/>
    </source>
</evidence>
<keyword evidence="4 7" id="KW-0812">Transmembrane</keyword>
<feature type="transmembrane region" description="Helical" evidence="7">
    <location>
        <begin position="31"/>
        <end position="49"/>
    </location>
</feature>
<accession>A0A5A8F6R2</accession>
<dbReference type="EMBL" id="VFJB01000001">
    <property type="protein sequence ID" value="KAA0259530.1"/>
    <property type="molecule type" value="Genomic_DNA"/>
</dbReference>
<dbReference type="InterPro" id="IPR004681">
    <property type="entry name" value="TRAP_DctM"/>
</dbReference>
<dbReference type="InterPro" id="IPR010656">
    <property type="entry name" value="DctM"/>
</dbReference>
<name>A0A5A8F6R2_9BACT</name>
<feature type="transmembrane region" description="Helical" evidence="7">
    <location>
        <begin position="140"/>
        <end position="164"/>
    </location>
</feature>
<evidence type="ECO:0000256" key="5">
    <source>
        <dbReference type="ARBA" id="ARBA00022989"/>
    </source>
</evidence>
<dbReference type="RefSeq" id="WP_149265350.1">
    <property type="nucleotide sequence ID" value="NZ_VFJB01000001.1"/>
</dbReference>
<evidence type="ECO:0000313" key="9">
    <source>
        <dbReference type="EMBL" id="KAA0259530.1"/>
    </source>
</evidence>
<feature type="transmembrane region" description="Helical" evidence="7">
    <location>
        <begin position="411"/>
        <end position="435"/>
    </location>
</feature>
<dbReference type="Pfam" id="PF06808">
    <property type="entry name" value="DctM"/>
    <property type="match status" value="1"/>
</dbReference>
<evidence type="ECO:0000256" key="1">
    <source>
        <dbReference type="ARBA" id="ARBA00004429"/>
    </source>
</evidence>
<dbReference type="OrthoDB" id="9785600at2"/>
<sequence>MSPEFLSVAMFVVLLIAVFLGHPLGITLGGLGIIFGILGYGPGAFFILANKTYGLMTNYVLVAIPLFILMAQFLDKSGVAEELYETMYIVLGPVKGGLALATVVVCTVFAATTGIIGASVVAMGLLAAPSMLKKGYSKELTAGVITAGGTLGILIPPSIMLVVYGGLIGMSVGKLFMAAFMPGLLLSTLYLIYTWVYCTFINPEAGPPIPEKERVHTTGQKLLMTLKSMVPPLFLIFAVLGSIAGGIATPTEAAGLGCIGALVLAALNKRLDLKMLKEAGYSTLKITCMVMLIFVGANFYTSIFMGLGGGDVFTSILFSISSNKWVILGIMMFIIFILGMFVDWLGILLLCVPIFTPIAVDQLKFDPLWFAMIVSVNLQMSFLTPPFGYALFYLKGVAPEGMTMGHIYRGIIPFVILQLIGLALCLIFPEIITWLPSVVFKQ</sequence>
<dbReference type="PIRSF" id="PIRSF006066">
    <property type="entry name" value="HI0050"/>
    <property type="match status" value="1"/>
</dbReference>
<keyword evidence="6 7" id="KW-0472">Membrane</keyword>
<keyword evidence="10" id="KW-1185">Reference proteome</keyword>
<feature type="transmembrane region" description="Helical" evidence="7">
    <location>
        <begin position="98"/>
        <end position="128"/>
    </location>
</feature>
<feature type="transmembrane region" description="Helical" evidence="7">
    <location>
        <begin position="222"/>
        <end position="247"/>
    </location>
</feature>
<dbReference type="PANTHER" id="PTHR33362:SF7">
    <property type="entry name" value="SLL1103 PROTEIN"/>
    <property type="match status" value="1"/>
</dbReference>
<keyword evidence="5 7" id="KW-1133">Transmembrane helix</keyword>
<dbReference type="NCBIfam" id="TIGR00786">
    <property type="entry name" value="dctM"/>
    <property type="match status" value="1"/>
</dbReference>
<dbReference type="GO" id="GO:0005886">
    <property type="term" value="C:plasma membrane"/>
    <property type="evidence" value="ECO:0007669"/>
    <property type="project" value="UniProtKB-SubCell"/>
</dbReference>
<dbReference type="GO" id="GO:0022857">
    <property type="term" value="F:transmembrane transporter activity"/>
    <property type="evidence" value="ECO:0007669"/>
    <property type="project" value="TreeGrafter"/>
</dbReference>
<feature type="transmembrane region" description="Helical" evidence="7">
    <location>
        <begin position="253"/>
        <end position="271"/>
    </location>
</feature>
<comment type="caution">
    <text evidence="9">The sequence shown here is derived from an EMBL/GenBank/DDBJ whole genome shotgun (WGS) entry which is preliminary data.</text>
</comment>
<feature type="transmembrane region" description="Helical" evidence="7">
    <location>
        <begin position="368"/>
        <end position="391"/>
    </location>
</feature>
<feature type="transmembrane region" description="Helical" evidence="7">
    <location>
        <begin position="325"/>
        <end position="356"/>
    </location>
</feature>
<feature type="transmembrane region" description="Helical" evidence="7">
    <location>
        <begin position="283"/>
        <end position="305"/>
    </location>
</feature>
<gene>
    <name evidence="9" type="ORF">FHQ18_01240</name>
</gene>
<keyword evidence="3" id="KW-0997">Cell inner membrane</keyword>
<organism evidence="9 10">
    <name type="scientific">Deferribacter autotrophicus</name>
    <dbReference type="NCBI Taxonomy" id="500465"/>
    <lineage>
        <taxon>Bacteria</taxon>
        <taxon>Pseudomonadati</taxon>
        <taxon>Deferribacterota</taxon>
        <taxon>Deferribacteres</taxon>
        <taxon>Deferribacterales</taxon>
        <taxon>Deferribacteraceae</taxon>
        <taxon>Deferribacter</taxon>
    </lineage>
</organism>
<reference evidence="9 10" key="1">
    <citation type="submission" date="2019-06" db="EMBL/GenBank/DDBJ databases">
        <title>Genomic insights into carbon and energy metabolism of Deferribacter autotrophicus revealed new metabolic traits in the phylum Deferribacteres.</title>
        <authorList>
            <person name="Slobodkin A.I."/>
            <person name="Slobodkina G.B."/>
            <person name="Allioux M."/>
            <person name="Alain K."/>
            <person name="Jebbar M."/>
            <person name="Shadrin V."/>
            <person name="Kublanov I.V."/>
            <person name="Toshchakov S.V."/>
            <person name="Bonch-Osmolovskaya E.A."/>
        </authorList>
    </citation>
    <scope>NUCLEOTIDE SEQUENCE [LARGE SCALE GENOMIC DNA]</scope>
    <source>
        <strain evidence="9 10">SL50</strain>
    </source>
</reference>
<evidence type="ECO:0000256" key="6">
    <source>
        <dbReference type="ARBA" id="ARBA00023136"/>
    </source>
</evidence>
<evidence type="ECO:0000256" key="7">
    <source>
        <dbReference type="SAM" id="Phobius"/>
    </source>
</evidence>
<comment type="subcellular location">
    <subcellularLocation>
        <location evidence="1">Cell inner membrane</location>
        <topology evidence="1">Multi-pass membrane protein</topology>
    </subcellularLocation>
</comment>
<feature type="transmembrane region" description="Helical" evidence="7">
    <location>
        <begin position="176"/>
        <end position="201"/>
    </location>
</feature>
<protein>
    <submittedName>
        <fullName evidence="9">TRAP transporter large permease subunit</fullName>
    </submittedName>
</protein>
<dbReference type="Proteomes" id="UP000322876">
    <property type="component" value="Unassembled WGS sequence"/>
</dbReference>
<dbReference type="AlphaFoldDB" id="A0A5A8F6R2"/>
<evidence type="ECO:0000256" key="3">
    <source>
        <dbReference type="ARBA" id="ARBA00022519"/>
    </source>
</evidence>
<dbReference type="PANTHER" id="PTHR33362">
    <property type="entry name" value="SIALIC ACID TRAP TRANSPORTER PERMEASE PROTEIN SIAT-RELATED"/>
    <property type="match status" value="1"/>
</dbReference>
<feature type="domain" description="TRAP C4-dicarboxylate transport system permease DctM subunit" evidence="8">
    <location>
        <begin position="11"/>
        <end position="431"/>
    </location>
</feature>
<evidence type="ECO:0000256" key="4">
    <source>
        <dbReference type="ARBA" id="ARBA00022692"/>
    </source>
</evidence>
<proteinExistence type="predicted"/>
<feature type="transmembrane region" description="Helical" evidence="7">
    <location>
        <begin position="56"/>
        <end position="74"/>
    </location>
</feature>
<evidence type="ECO:0000259" key="8">
    <source>
        <dbReference type="Pfam" id="PF06808"/>
    </source>
</evidence>